<keyword evidence="3" id="KW-1185">Reference proteome</keyword>
<dbReference type="Proteomes" id="UP000759529">
    <property type="component" value="Unassembled WGS sequence"/>
</dbReference>
<protein>
    <submittedName>
        <fullName evidence="2">DDE-type integrase/transposase/recombinase</fullName>
    </submittedName>
</protein>
<evidence type="ECO:0000313" key="2">
    <source>
        <dbReference type="EMBL" id="MBM6497780.1"/>
    </source>
</evidence>
<dbReference type="SUPFAM" id="SSF53098">
    <property type="entry name" value="Ribonuclease H-like"/>
    <property type="match status" value="1"/>
</dbReference>
<dbReference type="PANTHER" id="PTHR46889">
    <property type="entry name" value="TRANSPOSASE INSF FOR INSERTION SEQUENCE IS3B-RELATED"/>
    <property type="match status" value="1"/>
</dbReference>
<proteinExistence type="predicted"/>
<dbReference type="Gene3D" id="3.30.420.10">
    <property type="entry name" value="Ribonuclease H-like superfamily/Ribonuclease H"/>
    <property type="match status" value="1"/>
</dbReference>
<organism evidence="2 3">
    <name type="scientific">Flavobacterium macrobrachii</name>
    <dbReference type="NCBI Taxonomy" id="591204"/>
    <lineage>
        <taxon>Bacteria</taxon>
        <taxon>Pseudomonadati</taxon>
        <taxon>Bacteroidota</taxon>
        <taxon>Flavobacteriia</taxon>
        <taxon>Flavobacteriales</taxon>
        <taxon>Flavobacteriaceae</taxon>
        <taxon>Flavobacterium</taxon>
    </lineage>
</organism>
<feature type="non-terminal residue" evidence="2">
    <location>
        <position position="80"/>
    </location>
</feature>
<dbReference type="InterPro" id="IPR036397">
    <property type="entry name" value="RNaseH_sf"/>
</dbReference>
<reference evidence="2 3" key="1">
    <citation type="submission" date="2021-02" db="EMBL/GenBank/DDBJ databases">
        <authorList>
            <person name="Jung H.S."/>
            <person name="Chun B.H."/>
            <person name="Jeon C.O."/>
        </authorList>
    </citation>
    <scope>NUCLEOTIDE SEQUENCE [LARGE SCALE GENOMIC DNA]</scope>
    <source>
        <strain evidence="2 3">LMG 25203</strain>
    </source>
</reference>
<name>A0ABS2CS48_9FLAO</name>
<dbReference type="InterPro" id="IPR050900">
    <property type="entry name" value="Transposase_IS3/IS150/IS904"/>
</dbReference>
<feature type="domain" description="Integrase catalytic" evidence="1">
    <location>
        <begin position="2"/>
        <end position="73"/>
    </location>
</feature>
<dbReference type="PANTHER" id="PTHR46889:SF4">
    <property type="entry name" value="TRANSPOSASE INSO FOR INSERTION SEQUENCE ELEMENT IS911B-RELATED"/>
    <property type="match status" value="1"/>
</dbReference>
<dbReference type="RefSeq" id="WP_204158430.1">
    <property type="nucleotide sequence ID" value="NZ_JACSOD020000117.1"/>
</dbReference>
<accession>A0ABS2CS48</accession>
<gene>
    <name evidence="2" type="ORF">H9X54_000370</name>
</gene>
<dbReference type="EMBL" id="JACSOD020000117">
    <property type="protein sequence ID" value="MBM6497780.1"/>
    <property type="molecule type" value="Genomic_DNA"/>
</dbReference>
<sequence>TGQGWLYLTSVIDLFDRKVIGWSLSNTMRAKDTSIAAFKMTLINRPIKNKSLIFHSDRGIQYACEEFVLELNKHKSIIRS</sequence>
<dbReference type="InterPro" id="IPR001584">
    <property type="entry name" value="Integrase_cat-core"/>
</dbReference>
<feature type="non-terminal residue" evidence="2">
    <location>
        <position position="1"/>
    </location>
</feature>
<dbReference type="Pfam" id="PF00665">
    <property type="entry name" value="rve"/>
    <property type="match status" value="1"/>
</dbReference>
<evidence type="ECO:0000259" key="1">
    <source>
        <dbReference type="Pfam" id="PF00665"/>
    </source>
</evidence>
<dbReference type="InterPro" id="IPR012337">
    <property type="entry name" value="RNaseH-like_sf"/>
</dbReference>
<comment type="caution">
    <text evidence="2">The sequence shown here is derived from an EMBL/GenBank/DDBJ whole genome shotgun (WGS) entry which is preliminary data.</text>
</comment>
<evidence type="ECO:0000313" key="3">
    <source>
        <dbReference type="Proteomes" id="UP000759529"/>
    </source>
</evidence>